<feature type="repeat" description="TPR" evidence="2">
    <location>
        <begin position="414"/>
        <end position="447"/>
    </location>
</feature>
<dbReference type="Gene3D" id="1.25.40.10">
    <property type="entry name" value="Tetratricopeptide repeat domain"/>
    <property type="match status" value="1"/>
</dbReference>
<dbReference type="PRINTS" id="PR01415">
    <property type="entry name" value="ANKYRIN"/>
</dbReference>
<keyword evidence="1" id="KW-0040">ANK repeat</keyword>
<dbReference type="InterPro" id="IPR019734">
    <property type="entry name" value="TPR_rpt"/>
</dbReference>
<feature type="repeat" description="ANK" evidence="1">
    <location>
        <begin position="171"/>
        <end position="197"/>
    </location>
</feature>
<organism evidence="3">
    <name type="scientific">Oryza barthii</name>
    <dbReference type="NCBI Taxonomy" id="65489"/>
    <lineage>
        <taxon>Eukaryota</taxon>
        <taxon>Viridiplantae</taxon>
        <taxon>Streptophyta</taxon>
        <taxon>Embryophyta</taxon>
        <taxon>Tracheophyta</taxon>
        <taxon>Spermatophyta</taxon>
        <taxon>Magnoliopsida</taxon>
        <taxon>Liliopsida</taxon>
        <taxon>Poales</taxon>
        <taxon>Poaceae</taxon>
        <taxon>BOP clade</taxon>
        <taxon>Oryzoideae</taxon>
        <taxon>Oryzeae</taxon>
        <taxon>Oryzinae</taxon>
        <taxon>Oryza</taxon>
    </lineage>
</organism>
<dbReference type="PROSITE" id="PS50005">
    <property type="entry name" value="TPR"/>
    <property type="match status" value="1"/>
</dbReference>
<evidence type="ECO:0000313" key="4">
    <source>
        <dbReference type="Proteomes" id="UP000026960"/>
    </source>
</evidence>
<proteinExistence type="predicted"/>
<dbReference type="SUPFAM" id="SSF48452">
    <property type="entry name" value="TPR-like"/>
    <property type="match status" value="1"/>
</dbReference>
<dbReference type="Gramene" id="OBART12G18020.3">
    <property type="protein sequence ID" value="OBART12G18020.3"/>
    <property type="gene ID" value="OBART12G18020"/>
</dbReference>
<dbReference type="eggNOG" id="KOG0548">
    <property type="taxonomic scope" value="Eukaryota"/>
</dbReference>
<dbReference type="SUPFAM" id="SSF48403">
    <property type="entry name" value="Ankyrin repeat"/>
    <property type="match status" value="1"/>
</dbReference>
<dbReference type="SMART" id="SM00028">
    <property type="entry name" value="TPR"/>
    <property type="match status" value="2"/>
</dbReference>
<dbReference type="PROSITE" id="PS50297">
    <property type="entry name" value="ANK_REP_REGION"/>
    <property type="match status" value="4"/>
</dbReference>
<feature type="repeat" description="ANK" evidence="1">
    <location>
        <begin position="71"/>
        <end position="103"/>
    </location>
</feature>
<dbReference type="Gene3D" id="1.25.40.20">
    <property type="entry name" value="Ankyrin repeat-containing domain"/>
    <property type="match status" value="3"/>
</dbReference>
<dbReference type="Pfam" id="PF00515">
    <property type="entry name" value="TPR_1"/>
    <property type="match status" value="1"/>
</dbReference>
<reference evidence="3" key="1">
    <citation type="journal article" date="2009" name="Rice">
        <title>De Novo Next Generation Sequencing of Plant Genomes.</title>
        <authorList>
            <person name="Rounsley S."/>
            <person name="Marri P.R."/>
            <person name="Yu Y."/>
            <person name="He R."/>
            <person name="Sisneros N."/>
            <person name="Goicoechea J.L."/>
            <person name="Lee S.J."/>
            <person name="Angelova A."/>
            <person name="Kudrna D."/>
            <person name="Luo M."/>
            <person name="Affourtit J."/>
            <person name="Desany B."/>
            <person name="Knight J."/>
            <person name="Niazi F."/>
            <person name="Egholm M."/>
            <person name="Wing R.A."/>
        </authorList>
    </citation>
    <scope>NUCLEOTIDE SEQUENCE [LARGE SCALE GENOMIC DNA]</scope>
    <source>
        <strain evidence="3">cv. IRGC 105608</strain>
    </source>
</reference>
<dbReference type="InterPro" id="IPR036770">
    <property type="entry name" value="Ankyrin_rpt-contain_sf"/>
</dbReference>
<dbReference type="InterPro" id="IPR051616">
    <property type="entry name" value="Cul2-RING_E3_ligase_SR"/>
</dbReference>
<evidence type="ECO:0000256" key="2">
    <source>
        <dbReference type="PROSITE-ProRule" id="PRU00339"/>
    </source>
</evidence>
<dbReference type="EnsemblPlants" id="OBART12G18020.3">
    <property type="protein sequence ID" value="OBART12G18020.3"/>
    <property type="gene ID" value="OBART12G18020"/>
</dbReference>
<dbReference type="PaxDb" id="65489-OBART12G18020.3"/>
<dbReference type="PROSITE" id="PS50088">
    <property type="entry name" value="ANK_REPEAT"/>
    <property type="match status" value="5"/>
</dbReference>
<feature type="repeat" description="ANK" evidence="1">
    <location>
        <begin position="213"/>
        <end position="245"/>
    </location>
</feature>
<keyword evidence="4" id="KW-1185">Reference proteome</keyword>
<dbReference type="InterPro" id="IPR002110">
    <property type="entry name" value="Ankyrin_rpt"/>
</dbReference>
<dbReference type="STRING" id="65489.A0A0D3HWG3"/>
<evidence type="ECO:0000313" key="3">
    <source>
        <dbReference type="EnsemblPlants" id="OBART12G18020.3"/>
    </source>
</evidence>
<dbReference type="Pfam" id="PF12796">
    <property type="entry name" value="Ank_2"/>
    <property type="match status" value="3"/>
</dbReference>
<dbReference type="InterPro" id="IPR011990">
    <property type="entry name" value="TPR-like_helical_dom_sf"/>
</dbReference>
<reference evidence="3" key="2">
    <citation type="submission" date="2015-03" db="UniProtKB">
        <authorList>
            <consortium name="EnsemblPlants"/>
        </authorList>
    </citation>
    <scope>IDENTIFICATION</scope>
</reference>
<evidence type="ECO:0000256" key="1">
    <source>
        <dbReference type="PROSITE-ProRule" id="PRU00023"/>
    </source>
</evidence>
<sequence length="498" mass="54479">MASSPSAVVLQAALDGDLHLLCEMAKKLDLRGFKDMNGRNALHLAASYGHLEICKFLVEESGLDVNSGSHRGETPILLAACDGDINVLIYLLDHGGDPAIPNAGGFTPLHYAAEYGAFHAFQFTRHLWDLRMVLAYKLLGILCANIVVPSGHVDVVRLLLSKGVHVDPLNYSGAPLHLATANDHDQVAKVLLEHGADKLEQKLGQAPNRVVNHVLSPLIVACCSHSLKCMKLLIKAGADVNDRSSTGPRTTPLVLAVDDGSADIVKILLEAGADPNIRNELIHLLQDGRIPIMMAAARGQRELVEILFPRTKPIPCLPDWSVDGIIRTMRFTRTEPEDAVPVEILVSDSKLNAKEAFAEGEYITAIYFYTKALEKAPLDATLFANRSLCWLRLREGDVALLDARRCKALRPGWSKAWYREGAALSLLKDYKGAVDAFGEALKLDPMSDEVKNVLRSYFHLGSARLVRQLKFEAKLTGQINVIKQSILIVSWTTATASQ</sequence>
<accession>A0A0D3HWG3</accession>
<dbReference type="SMART" id="SM00248">
    <property type="entry name" value="ANK"/>
    <property type="match status" value="7"/>
</dbReference>
<keyword evidence="2" id="KW-0802">TPR repeat</keyword>
<name>A0A0D3HWG3_9ORYZ</name>
<dbReference type="eggNOG" id="KOG0504">
    <property type="taxonomic scope" value="Eukaryota"/>
</dbReference>
<dbReference type="AlphaFoldDB" id="A0A0D3HWG3"/>
<feature type="repeat" description="ANK" evidence="1">
    <location>
        <begin position="37"/>
        <end position="59"/>
    </location>
</feature>
<dbReference type="PANTHER" id="PTHR46224:SF37">
    <property type="entry name" value="OS12G0600100 PROTEIN"/>
    <property type="match status" value="1"/>
</dbReference>
<dbReference type="PANTHER" id="PTHR46224">
    <property type="entry name" value="ANKYRIN REPEAT FAMILY PROTEIN"/>
    <property type="match status" value="1"/>
</dbReference>
<feature type="repeat" description="ANK" evidence="1">
    <location>
        <begin position="248"/>
        <end position="280"/>
    </location>
</feature>
<dbReference type="Proteomes" id="UP000026960">
    <property type="component" value="Chromosome 12"/>
</dbReference>
<protein>
    <submittedName>
        <fullName evidence="3">Uncharacterized protein</fullName>
    </submittedName>
</protein>